<name>A0AA39UNY1_9AGAR</name>
<dbReference type="EMBL" id="JAUEPR010000001">
    <property type="protein sequence ID" value="KAK0491039.1"/>
    <property type="molecule type" value="Genomic_DNA"/>
</dbReference>
<evidence type="ECO:0000256" key="3">
    <source>
        <dbReference type="ARBA" id="ARBA00022622"/>
    </source>
</evidence>
<dbReference type="InterPro" id="IPR037950">
    <property type="entry name" value="PgdA-like"/>
</dbReference>
<dbReference type="InterPro" id="IPR011330">
    <property type="entry name" value="Glyco_hydro/deAcase_b/a-brl"/>
</dbReference>
<keyword evidence="2" id="KW-1003">Cell membrane</keyword>
<dbReference type="PROSITE" id="PS51677">
    <property type="entry name" value="NODB"/>
    <property type="match status" value="1"/>
</dbReference>
<keyword evidence="4" id="KW-0472">Membrane</keyword>
<keyword evidence="8" id="KW-0378">Hydrolase</keyword>
<evidence type="ECO:0000256" key="5">
    <source>
        <dbReference type="ARBA" id="ARBA00023288"/>
    </source>
</evidence>
<dbReference type="GO" id="GO:0071555">
    <property type="term" value="P:cell wall organization"/>
    <property type="evidence" value="ECO:0007669"/>
    <property type="project" value="UniProtKB-KW"/>
</dbReference>
<evidence type="ECO:0000259" key="7">
    <source>
        <dbReference type="PROSITE" id="PS51677"/>
    </source>
</evidence>
<reference evidence="8" key="1">
    <citation type="submission" date="2023-06" db="EMBL/GenBank/DDBJ databases">
        <authorList>
            <consortium name="Lawrence Berkeley National Laboratory"/>
            <person name="Ahrendt S."/>
            <person name="Sahu N."/>
            <person name="Indic B."/>
            <person name="Wong-Bajracharya J."/>
            <person name="Merenyi Z."/>
            <person name="Ke H.-M."/>
            <person name="Monk M."/>
            <person name="Kocsube S."/>
            <person name="Drula E."/>
            <person name="Lipzen A."/>
            <person name="Balint B."/>
            <person name="Henrissat B."/>
            <person name="Andreopoulos B."/>
            <person name="Martin F.M."/>
            <person name="Harder C.B."/>
            <person name="Rigling D."/>
            <person name="Ford K.L."/>
            <person name="Foster G.D."/>
            <person name="Pangilinan J."/>
            <person name="Papanicolaou A."/>
            <person name="Barry K."/>
            <person name="LaButti K."/>
            <person name="Viragh M."/>
            <person name="Koriabine M."/>
            <person name="Yan M."/>
            <person name="Riley R."/>
            <person name="Champramary S."/>
            <person name="Plett K.L."/>
            <person name="Tsai I.J."/>
            <person name="Slot J."/>
            <person name="Sipos G."/>
            <person name="Plett J."/>
            <person name="Nagy L.G."/>
            <person name="Grigoriev I.V."/>
        </authorList>
    </citation>
    <scope>NUCLEOTIDE SEQUENCE</scope>
    <source>
        <strain evidence="8">ICMP 16352</strain>
    </source>
</reference>
<dbReference type="Pfam" id="PF01522">
    <property type="entry name" value="Polysacc_deac_1"/>
    <property type="match status" value="1"/>
</dbReference>
<keyword evidence="3" id="KW-0325">Glycoprotein</keyword>
<comment type="subcellular location">
    <subcellularLocation>
        <location evidence="1">Cell membrane</location>
        <topology evidence="1">Lipid-anchor</topology>
        <topology evidence="1">GPI-anchor</topology>
    </subcellularLocation>
</comment>
<dbReference type="PANTHER" id="PTHR47561">
    <property type="entry name" value="POLYSACCHARIDE DEACETYLASE FAMILY PROTEIN (AFU_ORTHOLOGUE AFUA_6G05030)"/>
    <property type="match status" value="1"/>
</dbReference>
<dbReference type="CDD" id="cd10938">
    <property type="entry name" value="CE4_HpPgdA_like"/>
    <property type="match status" value="1"/>
</dbReference>
<dbReference type="GO" id="GO:0098552">
    <property type="term" value="C:side of membrane"/>
    <property type="evidence" value="ECO:0007669"/>
    <property type="project" value="UniProtKB-KW"/>
</dbReference>
<gene>
    <name evidence="8" type="ORF">IW261DRAFT_1435312</name>
</gene>
<organism evidence="8 9">
    <name type="scientific">Armillaria novae-zelandiae</name>
    <dbReference type="NCBI Taxonomy" id="153914"/>
    <lineage>
        <taxon>Eukaryota</taxon>
        <taxon>Fungi</taxon>
        <taxon>Dikarya</taxon>
        <taxon>Basidiomycota</taxon>
        <taxon>Agaricomycotina</taxon>
        <taxon>Agaricomycetes</taxon>
        <taxon>Agaricomycetidae</taxon>
        <taxon>Agaricales</taxon>
        <taxon>Marasmiineae</taxon>
        <taxon>Physalacriaceae</taxon>
        <taxon>Armillaria</taxon>
    </lineage>
</organism>
<dbReference type="GO" id="GO:0016810">
    <property type="term" value="F:hydrolase activity, acting on carbon-nitrogen (but not peptide) bonds"/>
    <property type="evidence" value="ECO:0007669"/>
    <property type="project" value="InterPro"/>
</dbReference>
<comment type="caution">
    <text evidence="8">The sequence shown here is derived from an EMBL/GenBank/DDBJ whole genome shotgun (WGS) entry which is preliminary data.</text>
</comment>
<keyword evidence="3" id="KW-0336">GPI-anchor</keyword>
<evidence type="ECO:0000313" key="8">
    <source>
        <dbReference type="EMBL" id="KAK0491039.1"/>
    </source>
</evidence>
<dbReference type="AlphaFoldDB" id="A0AA39UNY1"/>
<dbReference type="InterPro" id="IPR002509">
    <property type="entry name" value="NODB_dom"/>
</dbReference>
<keyword evidence="5" id="KW-0449">Lipoprotein</keyword>
<evidence type="ECO:0000256" key="1">
    <source>
        <dbReference type="ARBA" id="ARBA00004609"/>
    </source>
</evidence>
<evidence type="ECO:0000256" key="2">
    <source>
        <dbReference type="ARBA" id="ARBA00022475"/>
    </source>
</evidence>
<proteinExistence type="predicted"/>
<dbReference type="SUPFAM" id="SSF88713">
    <property type="entry name" value="Glycoside hydrolase/deacetylase"/>
    <property type="match status" value="1"/>
</dbReference>
<dbReference type="GO" id="GO:0005886">
    <property type="term" value="C:plasma membrane"/>
    <property type="evidence" value="ECO:0007669"/>
    <property type="project" value="UniProtKB-SubCell"/>
</dbReference>
<keyword evidence="6" id="KW-0961">Cell wall biogenesis/degradation</keyword>
<dbReference type="PANTHER" id="PTHR47561:SF1">
    <property type="entry name" value="POLYSACCHARIDE DEACETYLASE FAMILY PROTEIN (AFU_ORTHOLOGUE AFUA_6G05030)"/>
    <property type="match status" value="1"/>
</dbReference>
<dbReference type="Proteomes" id="UP001175227">
    <property type="component" value="Unassembled WGS sequence"/>
</dbReference>
<evidence type="ECO:0000256" key="6">
    <source>
        <dbReference type="ARBA" id="ARBA00023316"/>
    </source>
</evidence>
<protein>
    <submittedName>
        <fullName evidence="8">Glycoside hydrolase/deacetylase</fullName>
    </submittedName>
</protein>
<feature type="domain" description="NodB homology" evidence="7">
    <location>
        <begin position="94"/>
        <end position="302"/>
    </location>
</feature>
<dbReference type="Gene3D" id="3.20.20.370">
    <property type="entry name" value="Glycoside hydrolase/deacetylase"/>
    <property type="match status" value="1"/>
</dbReference>
<dbReference type="GO" id="GO:0005975">
    <property type="term" value="P:carbohydrate metabolic process"/>
    <property type="evidence" value="ECO:0007669"/>
    <property type="project" value="InterPro"/>
</dbReference>
<evidence type="ECO:0000313" key="9">
    <source>
        <dbReference type="Proteomes" id="UP001175227"/>
    </source>
</evidence>
<evidence type="ECO:0000256" key="4">
    <source>
        <dbReference type="ARBA" id="ARBA00023136"/>
    </source>
</evidence>
<accession>A0AA39UNY1</accession>
<sequence length="379" mass="43134">MSGFPLMVKPTNLVMVQGQKLVSIQLFPSLFYRHELVACRECLVPIEYVIACLPHADKNPLVLSFLSKSTPFPPSNIMVKRALCSFGVDVDAVSGWLGSYGGEDSPNDISRGIFAGEVGVPRLLKLFNKYGIKTTWFIPGHSLETFPKEMAAVRDAGHEIGLHGYSHENPSSMTVKQQKEVLDHTYKLLTDFCGKPPVGSVAPWWETSKDGVKLLLEKGIQYDHSSQAHDCLPFWTRDEDTWTNIKYSAESAHEWMKPLQRGTPTALIQIPANWYLDDLPPHMFIKSSHNSHGFVDADVTLKLWKKHFEYFYREYDWFIFPLTIHPDVSGRPHIQLILEELIEWINTHEGVEWVTMKEINDEFRRLNPVPEGAISGISQ</sequence>
<keyword evidence="9" id="KW-1185">Reference proteome</keyword>